<evidence type="ECO:0000313" key="1">
    <source>
        <dbReference type="EMBL" id="CAD7200524.1"/>
    </source>
</evidence>
<proteinExistence type="predicted"/>
<protein>
    <submittedName>
        <fullName evidence="1">Uncharacterized protein</fullName>
    </submittedName>
</protein>
<dbReference type="EMBL" id="OA567560">
    <property type="protein sequence ID" value="CAD7200524.1"/>
    <property type="molecule type" value="Genomic_DNA"/>
</dbReference>
<name>A0A7R8VN41_TIMDO</name>
<dbReference type="AlphaFoldDB" id="A0A7R8VN41"/>
<organism evidence="1">
    <name type="scientific">Timema douglasi</name>
    <name type="common">Walking stick</name>
    <dbReference type="NCBI Taxonomy" id="61478"/>
    <lineage>
        <taxon>Eukaryota</taxon>
        <taxon>Metazoa</taxon>
        <taxon>Ecdysozoa</taxon>
        <taxon>Arthropoda</taxon>
        <taxon>Hexapoda</taxon>
        <taxon>Insecta</taxon>
        <taxon>Pterygota</taxon>
        <taxon>Neoptera</taxon>
        <taxon>Polyneoptera</taxon>
        <taxon>Phasmatodea</taxon>
        <taxon>Timematodea</taxon>
        <taxon>Timematoidea</taxon>
        <taxon>Timematidae</taxon>
        <taxon>Timema</taxon>
    </lineage>
</organism>
<accession>A0A7R8VN41</accession>
<gene>
    <name evidence="1" type="ORF">TDIB3V08_LOCUS6738</name>
</gene>
<reference evidence="1" key="1">
    <citation type="submission" date="2020-11" db="EMBL/GenBank/DDBJ databases">
        <authorList>
            <person name="Tran Van P."/>
        </authorList>
    </citation>
    <scope>NUCLEOTIDE SEQUENCE</scope>
</reference>
<sequence length="475" mass="52906">MPGMSKFMAPKAIPRNITAEALYGAAWTSATYLWGDDHLTSCLVSVGETVIHLGTSRYGDRTQVILGMETPLPSCLHSELNVASRHPLSKSSIWALSRRLKTRVTLLDDHAGGGPQMSEETIQNDSWRLRDPDQGKRVTNCRWFQTCLWENPRHSGLHLVPGRGLVSPVRIRKLPKFSYVGNPNAIREEPFHSEKIGIRRGMSQWRIVMALRIPLLELLSRRSHSAEGRMKDRALVSSILQHIPITDTNTTKMLNFPKPRAGEKNDTNNKLLQHMTMNGAHWLPPSAHVVARNLCLPSTRSRHGAELLSTVTYSSPTASLVLTDSSLLTFDSQHLGIYLNVDCQKSSGSAQRYVIWSGNLLKLSDVSCQSAPKKPRGYCTNISLYKRRISSRLMKAKGKTSLISMGSNPLFPIGETVAGHQLQTHICVVIVSDRHNRYGLNIGSYDVTKSRTGGYSKSFRTVLMMNTKNGTGNTW</sequence>